<dbReference type="InterPro" id="IPR014782">
    <property type="entry name" value="Peptidase_M1_dom"/>
</dbReference>
<sequence>MFFEIFKFELKYRSKRPATYIYFGILFLMGFLAMTTDIVQVGGANAMVKENAPAVLATMTMNMFLIVMFMASAVMGVAVLRDFEHRTESLMFSNPIKKRDYLFGRFAGSFVVMVLIASGVTVGFVLGEFWPGIGTWWPAREADKLLPFNAWYYWQPFFVVIVPNLFFTGVLFFASGSLSRNMLAVYTQGIGFFVLYRIARNFTGDLDNKLTAAIVDPMASSTVRYMTQYWTVSEQNSLLIPLEGAFLWNRILWVSLGVIGLIVTYYGFNFNVVRTPWFARKRKAEIEKEEQTVHVNIPTVSRQFGFGAVLKQLFKQTIFYFKVVTKEVTFLGIVLSGLALIFISSTNMNRMYGANTYASTYAILELISGSFNIFFVIIGVFFSGELIWKERAVKMDLIYDSMPVTDAINLLSKFFGMLMVYIVLILTLILSGVIIQTAKGYYDYEIGLYFSDLFSSTLSFLTIFTMLSFFIHVMVNNKFLGHAIIILFFITTGILSSIGLEHSLFQFGSADLGTYSDMNGYGHYVTSFSWMDLYWFGFSCLLMALAIFFAVRGSESLLSTRFKIGKLRLTKPVVTFILSSLMIFGLSGCYIYYNTNVLNEYQNSDDQEEQQAAYEKQLKQYVTLVQPKIVDVNLSVDIYPETRDFVTKGYYIITNKSEETISDIHIQGGNDASLKITELDFEGGAEVKESFDEFKYTIYSLNKPMNPGDSIQMDWTVEFKTVGFVESGSNTNVVYNGTFFNNTMFPSFGYNERFELTDIDKRKEQDLPEKEKMLERDDPRGLAMSLLTDDADRVSFEIVMSTTPDQIAIAPGYLQDQWIKDGRKYFHYKMDKPILPFFSMISARYEVKRDIWVSAEGDSVNLEIYYHKGHEYNLDRMMKAMKKSFDYFSTHYSPYQYSQMRIMEFPRYSSFAQSFANTVPFSEGIGFNLKIEEDDVDMAYYVTSHELAHQWWAHQVTEARVQGNAMLSETMSQYSALMVMKQEYPPEMMQKFLKHELDRYLSGRRSETLQERPLDMVEGQGYIHYRKGSVIMYAFQDYISEDSVNAALKRFIADYAYQENPYVTSDMLVSYFREVTPDSLQYIIDDMFENITLFENKAKTVNYKKVSDDQFELNMTYEAKKLRADSLGNTSEIVMEDWVDIGVFGKPTDGEKDRLIYLKKHKVTAGESSIQIILDEEPIKAGIDPINKLIDRNPDDNVKSANESVES</sequence>
<feature type="transmembrane region" description="Helical" evidence="1">
    <location>
        <begin position="251"/>
        <end position="273"/>
    </location>
</feature>
<dbReference type="Gene3D" id="1.10.390.10">
    <property type="entry name" value="Neutral Protease Domain 2"/>
    <property type="match status" value="1"/>
</dbReference>
<dbReference type="EMBL" id="FWYF01000003">
    <property type="protein sequence ID" value="SMD36270.1"/>
    <property type="molecule type" value="Genomic_DNA"/>
</dbReference>
<keyword evidence="1" id="KW-0812">Transmembrane</keyword>
<dbReference type="AlphaFoldDB" id="A0A1W2GHY7"/>
<dbReference type="STRING" id="692418.SAMN04488029_2804"/>
<feature type="domain" description="Peptidase M1 membrane alanine aminopeptidase" evidence="2">
    <location>
        <begin position="873"/>
        <end position="1066"/>
    </location>
</feature>
<feature type="transmembrane region" description="Helical" evidence="1">
    <location>
        <begin position="366"/>
        <end position="388"/>
    </location>
</feature>
<accession>A0A1W2GHY7</accession>
<dbReference type="InterPro" id="IPR027268">
    <property type="entry name" value="Peptidase_M4/M1_CTD_sf"/>
</dbReference>
<feature type="transmembrane region" description="Helical" evidence="1">
    <location>
        <begin position="328"/>
        <end position="346"/>
    </location>
</feature>
<gene>
    <name evidence="3" type="ORF">SAMN04488029_2804</name>
</gene>
<feature type="transmembrane region" description="Helical" evidence="1">
    <location>
        <begin position="572"/>
        <end position="593"/>
    </location>
</feature>
<evidence type="ECO:0000313" key="4">
    <source>
        <dbReference type="Proteomes" id="UP000192472"/>
    </source>
</evidence>
<feature type="transmembrane region" description="Helical" evidence="1">
    <location>
        <begin position="446"/>
        <end position="467"/>
    </location>
</feature>
<organism evidence="3 4">
    <name type="scientific">Reichenbachiella faecimaris</name>
    <dbReference type="NCBI Taxonomy" id="692418"/>
    <lineage>
        <taxon>Bacteria</taxon>
        <taxon>Pseudomonadati</taxon>
        <taxon>Bacteroidota</taxon>
        <taxon>Cytophagia</taxon>
        <taxon>Cytophagales</taxon>
        <taxon>Reichenbachiellaceae</taxon>
        <taxon>Reichenbachiella</taxon>
    </lineage>
</organism>
<dbReference type="OrthoDB" id="100605at2"/>
<dbReference type="Pfam" id="PF01433">
    <property type="entry name" value="Peptidase_M1"/>
    <property type="match status" value="1"/>
</dbReference>
<keyword evidence="1" id="KW-1133">Transmembrane helix</keyword>
<evidence type="ECO:0000259" key="2">
    <source>
        <dbReference type="Pfam" id="PF01433"/>
    </source>
</evidence>
<keyword evidence="4" id="KW-1185">Reference proteome</keyword>
<feature type="transmembrane region" description="Helical" evidence="1">
    <location>
        <begin position="181"/>
        <end position="199"/>
    </location>
</feature>
<feature type="transmembrane region" description="Helical" evidence="1">
    <location>
        <begin position="479"/>
        <end position="500"/>
    </location>
</feature>
<feature type="transmembrane region" description="Helical" evidence="1">
    <location>
        <begin position="150"/>
        <end position="174"/>
    </location>
</feature>
<dbReference type="GO" id="GO:0008270">
    <property type="term" value="F:zinc ion binding"/>
    <property type="evidence" value="ECO:0007669"/>
    <property type="project" value="InterPro"/>
</dbReference>
<protein>
    <submittedName>
        <fullName evidence="3">Peptidase family M1</fullName>
    </submittedName>
</protein>
<feature type="transmembrane region" description="Helical" evidence="1">
    <location>
        <begin position="533"/>
        <end position="551"/>
    </location>
</feature>
<feature type="transmembrane region" description="Helical" evidence="1">
    <location>
        <begin position="101"/>
        <end position="130"/>
    </location>
</feature>
<evidence type="ECO:0000313" key="3">
    <source>
        <dbReference type="EMBL" id="SMD36270.1"/>
    </source>
</evidence>
<name>A0A1W2GHY7_REIFA</name>
<feature type="transmembrane region" description="Helical" evidence="1">
    <location>
        <begin position="20"/>
        <end position="42"/>
    </location>
</feature>
<dbReference type="Proteomes" id="UP000192472">
    <property type="component" value="Unassembled WGS sequence"/>
</dbReference>
<dbReference type="GO" id="GO:0008237">
    <property type="term" value="F:metallopeptidase activity"/>
    <property type="evidence" value="ECO:0007669"/>
    <property type="project" value="InterPro"/>
</dbReference>
<reference evidence="3 4" key="1">
    <citation type="submission" date="2017-04" db="EMBL/GenBank/DDBJ databases">
        <authorList>
            <person name="Afonso C.L."/>
            <person name="Miller P.J."/>
            <person name="Scott M.A."/>
            <person name="Spackman E."/>
            <person name="Goraichik I."/>
            <person name="Dimitrov K.M."/>
            <person name="Suarez D.L."/>
            <person name="Swayne D.E."/>
        </authorList>
    </citation>
    <scope>NUCLEOTIDE SEQUENCE [LARGE SCALE GENOMIC DNA]</scope>
    <source>
        <strain evidence="3 4">DSM 26133</strain>
    </source>
</reference>
<dbReference type="RefSeq" id="WP_084373459.1">
    <property type="nucleotide sequence ID" value="NZ_FWYF01000003.1"/>
</dbReference>
<proteinExistence type="predicted"/>
<feature type="transmembrane region" description="Helical" evidence="1">
    <location>
        <begin position="408"/>
        <end position="434"/>
    </location>
</feature>
<keyword evidence="1" id="KW-0472">Membrane</keyword>
<feature type="transmembrane region" description="Helical" evidence="1">
    <location>
        <begin position="54"/>
        <end position="80"/>
    </location>
</feature>
<evidence type="ECO:0000256" key="1">
    <source>
        <dbReference type="SAM" id="Phobius"/>
    </source>
</evidence>
<dbReference type="SUPFAM" id="SSF55486">
    <property type="entry name" value="Metalloproteases ('zincins'), catalytic domain"/>
    <property type="match status" value="1"/>
</dbReference>